<dbReference type="InterPro" id="IPR028024">
    <property type="entry name" value="LYSET"/>
</dbReference>
<evidence type="ECO:0000256" key="10">
    <source>
        <dbReference type="SAM" id="Phobius"/>
    </source>
</evidence>
<proteinExistence type="inferred from homology"/>
<sequence>MKSSKPKQGKKKRKNKATNNGENKSCYKCESEIEVMVLSIKCDNCERLFHRACANLSQCGVLEGESDPDYFEYLRTNEVWMMRFRQRLAWLVIVFFLAATCALVYYIFEINEHFNKFAIDHVEKFHTNSGTEDTHGLWHHIIDIPAFVFFIIFIMAYLQIFFMILACTRTEPKHSFAYIWPIFLSTKVKSLVSNCSLRIEGSKKSHDSTNGYITIDT</sequence>
<dbReference type="InterPro" id="IPR013083">
    <property type="entry name" value="Znf_RING/FYVE/PHD"/>
</dbReference>
<dbReference type="Proteomes" id="UP000683360">
    <property type="component" value="Unassembled WGS sequence"/>
</dbReference>
<dbReference type="Pfam" id="PF15190">
    <property type="entry name" value="TMEM251"/>
    <property type="match status" value="1"/>
</dbReference>
<evidence type="ECO:0000256" key="4">
    <source>
        <dbReference type="ARBA" id="ARBA00023034"/>
    </source>
</evidence>
<evidence type="ECO:0000256" key="5">
    <source>
        <dbReference type="ARBA" id="ARBA00023136"/>
    </source>
</evidence>
<dbReference type="PANTHER" id="PTHR31925">
    <property type="entry name" value="TRANSMEMBRANE PROTEIN 251"/>
    <property type="match status" value="1"/>
</dbReference>
<evidence type="ECO:0000313" key="11">
    <source>
        <dbReference type="EMBL" id="CAG2186153.1"/>
    </source>
</evidence>
<comment type="similarity">
    <text evidence="6">Belongs to the LYSET family.</text>
</comment>
<evidence type="ECO:0000256" key="8">
    <source>
        <dbReference type="ARBA" id="ARBA00034557"/>
    </source>
</evidence>
<gene>
    <name evidence="11" type="ORF">MEDL_1678</name>
</gene>
<comment type="caution">
    <text evidence="11">The sequence shown here is derived from an EMBL/GenBank/DDBJ whole genome shotgun (WGS) entry which is preliminary data.</text>
</comment>
<dbReference type="AlphaFoldDB" id="A0A8S3PRP9"/>
<dbReference type="OrthoDB" id="6273523at2759"/>
<keyword evidence="3 10" id="KW-1133">Transmembrane helix</keyword>
<feature type="region of interest" description="Disordered" evidence="9">
    <location>
        <begin position="1"/>
        <end position="20"/>
    </location>
</feature>
<dbReference type="Gene3D" id="3.30.40.10">
    <property type="entry name" value="Zinc/RING finger domain, C3HC4 (zinc finger)"/>
    <property type="match status" value="1"/>
</dbReference>
<dbReference type="GO" id="GO:0000139">
    <property type="term" value="C:Golgi membrane"/>
    <property type="evidence" value="ECO:0007669"/>
    <property type="project" value="UniProtKB-SubCell"/>
</dbReference>
<evidence type="ECO:0000313" key="12">
    <source>
        <dbReference type="Proteomes" id="UP000683360"/>
    </source>
</evidence>
<keyword evidence="12" id="KW-1185">Reference proteome</keyword>
<keyword evidence="2 10" id="KW-0812">Transmembrane</keyword>
<keyword evidence="5 10" id="KW-0472">Membrane</keyword>
<accession>A0A8S3PRP9</accession>
<protein>
    <recommendedName>
        <fullName evidence="7">Lysosomal enzyme trafficking factor</fullName>
    </recommendedName>
    <alternativeName>
        <fullName evidence="8">Transmembrane protein 251</fullName>
    </alternativeName>
</protein>
<dbReference type="PANTHER" id="PTHR31925:SF1">
    <property type="entry name" value="LYSOSOMAL ENZYME TRAFFICKING FACTOR"/>
    <property type="match status" value="1"/>
</dbReference>
<feature type="transmembrane region" description="Helical" evidence="10">
    <location>
        <begin position="144"/>
        <end position="166"/>
    </location>
</feature>
<evidence type="ECO:0000256" key="9">
    <source>
        <dbReference type="SAM" id="MobiDB-lite"/>
    </source>
</evidence>
<evidence type="ECO:0000256" key="2">
    <source>
        <dbReference type="ARBA" id="ARBA00022692"/>
    </source>
</evidence>
<feature type="compositionally biased region" description="Basic residues" evidence="9">
    <location>
        <begin position="1"/>
        <end position="16"/>
    </location>
</feature>
<dbReference type="CDD" id="cd15489">
    <property type="entry name" value="PHD_SF"/>
    <property type="match status" value="1"/>
</dbReference>
<keyword evidence="4" id="KW-0333">Golgi apparatus</keyword>
<dbReference type="InterPro" id="IPR011011">
    <property type="entry name" value="Znf_FYVE_PHD"/>
</dbReference>
<comment type="subcellular location">
    <subcellularLocation>
        <location evidence="1">Golgi apparatus membrane</location>
        <topology evidence="1">Multi-pass membrane protein</topology>
    </subcellularLocation>
</comment>
<name>A0A8S3PRP9_MYTED</name>
<evidence type="ECO:0000256" key="6">
    <source>
        <dbReference type="ARBA" id="ARBA00034485"/>
    </source>
</evidence>
<reference evidence="11" key="1">
    <citation type="submission" date="2021-03" db="EMBL/GenBank/DDBJ databases">
        <authorList>
            <person name="Bekaert M."/>
        </authorList>
    </citation>
    <scope>NUCLEOTIDE SEQUENCE</scope>
</reference>
<evidence type="ECO:0000256" key="7">
    <source>
        <dbReference type="ARBA" id="ARBA00034539"/>
    </source>
</evidence>
<evidence type="ECO:0000256" key="1">
    <source>
        <dbReference type="ARBA" id="ARBA00004653"/>
    </source>
</evidence>
<dbReference type="EMBL" id="CAJPWZ010000117">
    <property type="protein sequence ID" value="CAG2186153.1"/>
    <property type="molecule type" value="Genomic_DNA"/>
</dbReference>
<dbReference type="SUPFAM" id="SSF57903">
    <property type="entry name" value="FYVE/PHD zinc finger"/>
    <property type="match status" value="1"/>
</dbReference>
<evidence type="ECO:0000256" key="3">
    <source>
        <dbReference type="ARBA" id="ARBA00022989"/>
    </source>
</evidence>
<organism evidence="11 12">
    <name type="scientific">Mytilus edulis</name>
    <name type="common">Blue mussel</name>
    <dbReference type="NCBI Taxonomy" id="6550"/>
    <lineage>
        <taxon>Eukaryota</taxon>
        <taxon>Metazoa</taxon>
        <taxon>Spiralia</taxon>
        <taxon>Lophotrochozoa</taxon>
        <taxon>Mollusca</taxon>
        <taxon>Bivalvia</taxon>
        <taxon>Autobranchia</taxon>
        <taxon>Pteriomorphia</taxon>
        <taxon>Mytilida</taxon>
        <taxon>Mytiloidea</taxon>
        <taxon>Mytilidae</taxon>
        <taxon>Mytilinae</taxon>
        <taxon>Mytilus</taxon>
    </lineage>
</organism>
<feature type="transmembrane region" description="Helical" evidence="10">
    <location>
        <begin position="88"/>
        <end position="108"/>
    </location>
</feature>